<feature type="domain" description="Glycosyltransferase 2-like" evidence="3">
    <location>
        <begin position="800"/>
        <end position="849"/>
    </location>
</feature>
<dbReference type="InterPro" id="IPR029044">
    <property type="entry name" value="Nucleotide-diphossugar_trans"/>
</dbReference>
<dbReference type="EMBL" id="SHNP01000006">
    <property type="protein sequence ID" value="MCX2975090.1"/>
    <property type="molecule type" value="Genomic_DNA"/>
</dbReference>
<keyword evidence="1" id="KW-0328">Glycosyltransferase</keyword>
<dbReference type="SUPFAM" id="SSF53448">
    <property type="entry name" value="Nucleotide-diphospho-sugar transferases"/>
    <property type="match status" value="2"/>
</dbReference>
<evidence type="ECO:0000259" key="3">
    <source>
        <dbReference type="Pfam" id="PF00535"/>
    </source>
</evidence>
<gene>
    <name evidence="4" type="ORF">EYC87_15995</name>
</gene>
<organism evidence="4 5">
    <name type="scientific">Candidatus Seongchinamella marina</name>
    <dbReference type="NCBI Taxonomy" id="2518990"/>
    <lineage>
        <taxon>Bacteria</taxon>
        <taxon>Pseudomonadati</taxon>
        <taxon>Pseudomonadota</taxon>
        <taxon>Gammaproteobacteria</taxon>
        <taxon>Cellvibrionales</taxon>
        <taxon>Halieaceae</taxon>
        <taxon>Seongchinamella</taxon>
    </lineage>
</organism>
<evidence type="ECO:0000313" key="5">
    <source>
        <dbReference type="Proteomes" id="UP001143307"/>
    </source>
</evidence>
<comment type="caution">
    <text evidence="4">The sequence shown here is derived from an EMBL/GenBank/DDBJ whole genome shotgun (WGS) entry which is preliminary data.</text>
</comment>
<dbReference type="PANTHER" id="PTHR22916">
    <property type="entry name" value="GLYCOSYLTRANSFERASE"/>
    <property type="match status" value="1"/>
</dbReference>
<proteinExistence type="predicted"/>
<name>A0ABT3SYS6_9GAMM</name>
<sequence>MNSKLEGIEESRIKVSVVIPVYNTADFVSECLDSVLHQSLKEIEIIVVDDCSTDNSLDLLKMYEAQDSRVSIVQHATNKGLPETRNSGVQRARGEFVIHVDSDDFWRDQTMLEQLYELAEVRQSDVIKFTGHDYTDGQLGSSLSHVVPVQNTVLEDEKSLWNFRSTFLYFCRRSVILKNRIEFDSNINIGEDQIYVAKILSSAKRISTIDLPFYAYRVNSQSMMRKKWGAHQFAEEVSHSEAVGRTLQHMPLIHSHYMATKLNYWWRSIFPRAFEDLDKVDRLNFFSLAIEFHAKHILACELEWQDLNKQAHSFSAMLSKSDPLEIENNFREKINAKFSRFCRTNLTKWPTATLNQYWPERPSREIRGTVIVHSGTHKTGSTAIQEFLAENEDQLKSDGIFYCSVANAWGPNSHLLPVSLVDQEQHLLGWPELDEERIWDSILKEYQESGCEHLLLSSEFFSPEFLKDELPNLAKLKRLLGNNRVRFVFYVRAQDSRIESGYAQLIHSGVRAVSDTFTEFVDKTLSAHDYGWLLGEYEQHFGKEAITVNRYHLEDFPQGNICRDFLKVLELDDSEYFFSSSSKNETWSDDVIDFLQQANRFDSNYLSIAQRDRISHYFRHWFRKRNYVETASASRFSDSLHSQVRAYFEASNLAFSRKYLPKDKPVEIYPRVPSGHVGNCDQEVDGSLLSLPTLPMTMLLDTWAEKDKLEQQVRFCKSQSTSLRFRELLPIAKKKLSSRLSADFKQVKEKISRLIRLVLATSAIGLRRTRRFSNLEKEDAFNFYLKSSHKKVGVSAMLRVKNEEVRIAACLQSMYELFDEIVLIDNGSSDRTLEIAQEFILKHDQSEKIRIEKYPFTVSRCGTENETTSQNSVHSLAYYYNWCLSKCQYTYVCKWDADMLLSPLNSPSRKLQNFFQGLLNSRLPTIGQLAVQTVYIAPDSNRYISKKEIHRENRLFPNRPAVYFRKEKDWEVLHHPKYIKIRHFTVAGIEEIKDTAIDEFSHWTPGANLSPRKVLEMENYCLIQRGLADLFTDRFEQE</sequence>
<dbReference type="Pfam" id="PF00535">
    <property type="entry name" value="Glycos_transf_2"/>
    <property type="match status" value="2"/>
</dbReference>
<dbReference type="Proteomes" id="UP001143307">
    <property type="component" value="Unassembled WGS sequence"/>
</dbReference>
<evidence type="ECO:0000256" key="2">
    <source>
        <dbReference type="ARBA" id="ARBA00022679"/>
    </source>
</evidence>
<dbReference type="InterPro" id="IPR027417">
    <property type="entry name" value="P-loop_NTPase"/>
</dbReference>
<protein>
    <submittedName>
        <fullName evidence="4">Glycosyltransferase</fullName>
    </submittedName>
</protein>
<dbReference type="PANTHER" id="PTHR22916:SF51">
    <property type="entry name" value="GLYCOSYLTRANSFERASE EPSH-RELATED"/>
    <property type="match status" value="1"/>
</dbReference>
<keyword evidence="2" id="KW-0808">Transferase</keyword>
<evidence type="ECO:0000256" key="1">
    <source>
        <dbReference type="ARBA" id="ARBA00022676"/>
    </source>
</evidence>
<evidence type="ECO:0000313" key="4">
    <source>
        <dbReference type="EMBL" id="MCX2975090.1"/>
    </source>
</evidence>
<dbReference type="Gene3D" id="3.90.550.10">
    <property type="entry name" value="Spore Coat Polysaccharide Biosynthesis Protein SpsA, Chain A"/>
    <property type="match status" value="2"/>
</dbReference>
<dbReference type="Gene3D" id="3.40.50.300">
    <property type="entry name" value="P-loop containing nucleotide triphosphate hydrolases"/>
    <property type="match status" value="1"/>
</dbReference>
<dbReference type="InterPro" id="IPR001173">
    <property type="entry name" value="Glyco_trans_2-like"/>
</dbReference>
<keyword evidence="5" id="KW-1185">Reference proteome</keyword>
<dbReference type="CDD" id="cd00761">
    <property type="entry name" value="Glyco_tranf_GTA_type"/>
    <property type="match status" value="1"/>
</dbReference>
<dbReference type="SUPFAM" id="SSF52540">
    <property type="entry name" value="P-loop containing nucleoside triphosphate hydrolases"/>
    <property type="match status" value="1"/>
</dbReference>
<reference evidence="4" key="1">
    <citation type="submission" date="2019-02" db="EMBL/GenBank/DDBJ databases">
        <authorList>
            <person name="Li S.-H."/>
        </authorList>
    </citation>
    <scope>NUCLEOTIDE SEQUENCE</scope>
    <source>
        <strain evidence="4">IMCC8485</strain>
    </source>
</reference>
<accession>A0ABT3SYS6</accession>
<feature type="domain" description="Glycosyltransferase 2-like" evidence="3">
    <location>
        <begin position="16"/>
        <end position="140"/>
    </location>
</feature>
<dbReference type="RefSeq" id="WP_279253753.1">
    <property type="nucleotide sequence ID" value="NZ_SHNP01000006.1"/>
</dbReference>